<dbReference type="InterPro" id="IPR036388">
    <property type="entry name" value="WH-like_DNA-bd_sf"/>
</dbReference>
<proteinExistence type="predicted"/>
<protein>
    <submittedName>
        <fullName evidence="2">LuxR family transcriptional regulator, maltose regulon positive regulatory protein</fullName>
    </submittedName>
</protein>
<dbReference type="STRING" id="1814289.SAMN05216410_1568"/>
<dbReference type="SUPFAM" id="SSF52540">
    <property type="entry name" value="P-loop containing nucleoside triphosphate hydrolases"/>
    <property type="match status" value="1"/>
</dbReference>
<evidence type="ECO:0000313" key="2">
    <source>
        <dbReference type="EMBL" id="SDC29048.1"/>
    </source>
</evidence>
<sequence length="875" mass="94115">MAPDTVGGGAVTLALGHASRWPRTPSVFVVKASLIGLLDRREPLTIVRGPRGYGKTSLVSHWVRSLPDEVSVVWVSGRTAPGDDAGPVPSLWDLVADSMVGSGLLQLPENGASGRTEVIHALASSQGETCLVVDDFDQVRDPRVEADLLDLLRRFPGLSLVLCMRDVASVETVLAATIDSVVIRPIDLLLDAQETYELAERLGFTLSGDDARALHLETAGWPALVRAILTNGASPHPGRSGIAIDLQAGEPFLQSVWTELTDRRMQRLIVRTAILDEFTAASAQLCSGLRDVGATLQLLVGSGLLMAERFQDAVVYRYAPAVRHACLDALRRQDPRQFRVVSRRAAQTHTAQGRSATALALLSRASLWEDVAQLVDAFWVELVAESPDEIAAAVAAMPSEVLERHARLVIARDHLLPLHKPAGDPADHSRSHVLDLAAVGPASVERREVFALPGVAEAMEQSLAQIAILRMTGDFMAARVVAERDHDAVLLQVEDLRNDVRDELAPVLHEWAVTRLLAADLPGALSAFREAAELAGEHHHPAIVREASVGAALACAMLGYLEPAEAWLAAAARAPVGYDQDPTADKIVATVRGIVALERIDIEAAVGAAAFDVPEEAGEFWALAAMIRAQVALFDGSHFRVLGEIEAARVDGGVPGLREALLVAASVDLNLAIGHFSRARTAIAGFPQSYEITGLARARTEYFSGEFARAVDVATRWLKTRIYAPANRLDFLLILTGAEHARGRRYEAAVALEEAVAISLATGLLRAFLKVPRATLRDLSTEVPRIAAILDREGLADAAELFPAPTASAQLSEREREVLESLATNASLAGVARSLYLSSNTVKTHLRSIYRKLGTHSSVETVERAWELGLISRPE</sequence>
<dbReference type="Pfam" id="PF25873">
    <property type="entry name" value="WHD_MalT"/>
    <property type="match status" value="1"/>
</dbReference>
<dbReference type="GO" id="GO:0003677">
    <property type="term" value="F:DNA binding"/>
    <property type="evidence" value="ECO:0007669"/>
    <property type="project" value="InterPro"/>
</dbReference>
<dbReference type="AlphaFoldDB" id="A0A1G6KDW6"/>
<dbReference type="InterPro" id="IPR000792">
    <property type="entry name" value="Tscrpt_reg_LuxR_C"/>
</dbReference>
<evidence type="ECO:0000313" key="3">
    <source>
        <dbReference type="Proteomes" id="UP000199039"/>
    </source>
</evidence>
<dbReference type="InterPro" id="IPR027417">
    <property type="entry name" value="P-loop_NTPase"/>
</dbReference>
<dbReference type="EMBL" id="FMYH01000002">
    <property type="protein sequence ID" value="SDC29048.1"/>
    <property type="molecule type" value="Genomic_DNA"/>
</dbReference>
<dbReference type="OrthoDB" id="134985at2"/>
<organism evidence="2 3">
    <name type="scientific">Sanguibacter gelidistatuariae</name>
    <dbReference type="NCBI Taxonomy" id="1814289"/>
    <lineage>
        <taxon>Bacteria</taxon>
        <taxon>Bacillati</taxon>
        <taxon>Actinomycetota</taxon>
        <taxon>Actinomycetes</taxon>
        <taxon>Micrococcales</taxon>
        <taxon>Sanguibacteraceae</taxon>
        <taxon>Sanguibacter</taxon>
    </lineage>
</organism>
<reference evidence="2 3" key="1">
    <citation type="submission" date="2016-09" db="EMBL/GenBank/DDBJ databases">
        <authorList>
            <person name="Capua I."/>
            <person name="De Benedictis P."/>
            <person name="Joannis T."/>
            <person name="Lombin L.H."/>
            <person name="Cattoli G."/>
        </authorList>
    </citation>
    <scope>NUCLEOTIDE SEQUENCE [LARGE SCALE GENOMIC DNA]</scope>
    <source>
        <strain evidence="2 3">ISLP-3</strain>
    </source>
</reference>
<feature type="domain" description="HTH luxR-type" evidence="1">
    <location>
        <begin position="804"/>
        <end position="869"/>
    </location>
</feature>
<dbReference type="CDD" id="cd06170">
    <property type="entry name" value="LuxR_C_like"/>
    <property type="match status" value="1"/>
</dbReference>
<dbReference type="Gene3D" id="3.40.50.300">
    <property type="entry name" value="P-loop containing nucleotide triphosphate hydrolases"/>
    <property type="match status" value="1"/>
</dbReference>
<dbReference type="InterPro" id="IPR016032">
    <property type="entry name" value="Sig_transdc_resp-reg_C-effctor"/>
</dbReference>
<dbReference type="GO" id="GO:0006355">
    <property type="term" value="P:regulation of DNA-templated transcription"/>
    <property type="evidence" value="ECO:0007669"/>
    <property type="project" value="InterPro"/>
</dbReference>
<dbReference type="Pfam" id="PF00196">
    <property type="entry name" value="GerE"/>
    <property type="match status" value="1"/>
</dbReference>
<name>A0A1G6KDW6_9MICO</name>
<dbReference type="PROSITE" id="PS50043">
    <property type="entry name" value="HTH_LUXR_2"/>
    <property type="match status" value="1"/>
</dbReference>
<dbReference type="InterPro" id="IPR059106">
    <property type="entry name" value="WHD_MalT"/>
</dbReference>
<dbReference type="SMART" id="SM00421">
    <property type="entry name" value="HTH_LUXR"/>
    <property type="match status" value="1"/>
</dbReference>
<gene>
    <name evidence="2" type="ORF">SAMN05216410_1568</name>
</gene>
<dbReference type="SUPFAM" id="SSF46894">
    <property type="entry name" value="C-terminal effector domain of the bipartite response regulators"/>
    <property type="match status" value="1"/>
</dbReference>
<dbReference type="Gene3D" id="1.10.10.10">
    <property type="entry name" value="Winged helix-like DNA-binding domain superfamily/Winged helix DNA-binding domain"/>
    <property type="match status" value="1"/>
</dbReference>
<accession>A0A1G6KDW6</accession>
<dbReference type="Proteomes" id="UP000199039">
    <property type="component" value="Unassembled WGS sequence"/>
</dbReference>
<dbReference type="PRINTS" id="PR00038">
    <property type="entry name" value="HTHLUXR"/>
</dbReference>
<keyword evidence="3" id="KW-1185">Reference proteome</keyword>
<evidence type="ECO:0000259" key="1">
    <source>
        <dbReference type="PROSITE" id="PS50043"/>
    </source>
</evidence>